<accession>A0A9D1D0U5</accession>
<feature type="compositionally biased region" description="Acidic residues" evidence="1">
    <location>
        <begin position="106"/>
        <end position="150"/>
    </location>
</feature>
<feature type="transmembrane region" description="Helical" evidence="2">
    <location>
        <begin position="28"/>
        <end position="50"/>
    </location>
</feature>
<comment type="caution">
    <text evidence="3">The sequence shown here is derived from an EMBL/GenBank/DDBJ whole genome shotgun (WGS) entry which is preliminary data.</text>
</comment>
<sequence>MSQAKVDKYKQDKKKRAQIMKKQKRNAMIAKIAGGIVAVVLVCWIGVSIYNVVNPETSSTYTVDAAALDDYLNQLTAESETDAEESTEASTETGSEESTEASTESGSEETTEASTESEEATEAATETEEVTETAAESETESPAETATEAE</sequence>
<reference evidence="3" key="1">
    <citation type="submission" date="2020-10" db="EMBL/GenBank/DDBJ databases">
        <authorList>
            <person name="Gilroy R."/>
        </authorList>
    </citation>
    <scope>NUCLEOTIDE SEQUENCE</scope>
    <source>
        <strain evidence="3">ChiSjej3B21-11622</strain>
    </source>
</reference>
<evidence type="ECO:0000313" key="3">
    <source>
        <dbReference type="EMBL" id="HIQ96427.1"/>
    </source>
</evidence>
<feature type="region of interest" description="Disordered" evidence="1">
    <location>
        <begin position="75"/>
        <end position="150"/>
    </location>
</feature>
<dbReference type="Proteomes" id="UP000886886">
    <property type="component" value="Unassembled WGS sequence"/>
</dbReference>
<reference evidence="3" key="2">
    <citation type="journal article" date="2021" name="PeerJ">
        <title>Extensive microbial diversity within the chicken gut microbiome revealed by metagenomics and culture.</title>
        <authorList>
            <person name="Gilroy R."/>
            <person name="Ravi A."/>
            <person name="Getino M."/>
            <person name="Pursley I."/>
            <person name="Horton D.L."/>
            <person name="Alikhan N.F."/>
            <person name="Baker D."/>
            <person name="Gharbi K."/>
            <person name="Hall N."/>
            <person name="Watson M."/>
            <person name="Adriaenssens E.M."/>
            <person name="Foster-Nyarko E."/>
            <person name="Jarju S."/>
            <person name="Secka A."/>
            <person name="Antonio M."/>
            <person name="Oren A."/>
            <person name="Chaudhuri R.R."/>
            <person name="La Ragione R."/>
            <person name="Hildebrand F."/>
            <person name="Pallen M.J."/>
        </authorList>
    </citation>
    <scope>NUCLEOTIDE SEQUENCE</scope>
    <source>
        <strain evidence="3">ChiSjej3B21-11622</strain>
    </source>
</reference>
<dbReference type="EMBL" id="DVFT01000113">
    <property type="protein sequence ID" value="HIQ96427.1"/>
    <property type="molecule type" value="Genomic_DNA"/>
</dbReference>
<evidence type="ECO:0000256" key="1">
    <source>
        <dbReference type="SAM" id="MobiDB-lite"/>
    </source>
</evidence>
<gene>
    <name evidence="3" type="ORF">IAB26_07690</name>
</gene>
<name>A0A9D1D0U5_9FIRM</name>
<evidence type="ECO:0000313" key="4">
    <source>
        <dbReference type="Proteomes" id="UP000886886"/>
    </source>
</evidence>
<keyword evidence="2" id="KW-0472">Membrane</keyword>
<keyword evidence="2" id="KW-0812">Transmembrane</keyword>
<organism evidence="3 4">
    <name type="scientific">Candidatus Limivivens merdigallinarum</name>
    <dbReference type="NCBI Taxonomy" id="2840859"/>
    <lineage>
        <taxon>Bacteria</taxon>
        <taxon>Bacillati</taxon>
        <taxon>Bacillota</taxon>
        <taxon>Clostridia</taxon>
        <taxon>Lachnospirales</taxon>
        <taxon>Lachnospiraceae</taxon>
        <taxon>Lachnospiraceae incertae sedis</taxon>
        <taxon>Candidatus Limivivens</taxon>
    </lineage>
</organism>
<evidence type="ECO:0000256" key="2">
    <source>
        <dbReference type="SAM" id="Phobius"/>
    </source>
</evidence>
<keyword evidence="2" id="KW-1133">Transmembrane helix</keyword>
<protein>
    <submittedName>
        <fullName evidence="3">Uncharacterized protein</fullName>
    </submittedName>
</protein>
<dbReference type="AlphaFoldDB" id="A0A9D1D0U5"/>
<proteinExistence type="predicted"/>